<evidence type="ECO:0000256" key="1">
    <source>
        <dbReference type="SAM" id="Phobius"/>
    </source>
</evidence>
<evidence type="ECO:0000313" key="2">
    <source>
        <dbReference type="EnsemblMetazoa" id="GPAI021912-PA"/>
    </source>
</evidence>
<accession>A0A1A9ZQG9</accession>
<evidence type="ECO:0000313" key="3">
    <source>
        <dbReference type="Proteomes" id="UP000092445"/>
    </source>
</evidence>
<reference evidence="2" key="2">
    <citation type="submission" date="2020-05" db="UniProtKB">
        <authorList>
            <consortium name="EnsemblMetazoa"/>
        </authorList>
    </citation>
    <scope>IDENTIFICATION</scope>
    <source>
        <strain evidence="2">IAEA</strain>
    </source>
</reference>
<name>A0A1A9ZQG9_GLOPL</name>
<dbReference type="VEuPathDB" id="VectorBase:GPAI021912"/>
<dbReference type="EnsemblMetazoa" id="GPAI021912-RA">
    <property type="protein sequence ID" value="GPAI021912-PA"/>
    <property type="gene ID" value="GPAI021912"/>
</dbReference>
<protein>
    <submittedName>
        <fullName evidence="2">Uncharacterized protein</fullName>
    </submittedName>
</protein>
<dbReference type="AlphaFoldDB" id="A0A1A9ZQG9"/>
<organism evidence="2 3">
    <name type="scientific">Glossina pallidipes</name>
    <name type="common">Tsetse fly</name>
    <dbReference type="NCBI Taxonomy" id="7398"/>
    <lineage>
        <taxon>Eukaryota</taxon>
        <taxon>Metazoa</taxon>
        <taxon>Ecdysozoa</taxon>
        <taxon>Arthropoda</taxon>
        <taxon>Hexapoda</taxon>
        <taxon>Insecta</taxon>
        <taxon>Pterygota</taxon>
        <taxon>Neoptera</taxon>
        <taxon>Endopterygota</taxon>
        <taxon>Diptera</taxon>
        <taxon>Brachycera</taxon>
        <taxon>Muscomorpha</taxon>
        <taxon>Hippoboscoidea</taxon>
        <taxon>Glossinidae</taxon>
        <taxon>Glossina</taxon>
    </lineage>
</organism>
<proteinExistence type="predicted"/>
<sequence length="157" mass="18302">MYICYNVRTECKLTESFVNVCGARFRRSQTMISGTYLIKQQSLLQCSDIRCTPGCLSNHHHHNHHNHHHHHHYRKRKSAHECKTDSSIEFVFSVCIVAVLLMCQDFDLKFYCLEERAQITRLHIIVYASFLTYGFVTAQFVYSCKDTEKGPVVIGDK</sequence>
<keyword evidence="1" id="KW-0472">Membrane</keyword>
<feature type="transmembrane region" description="Helical" evidence="1">
    <location>
        <begin position="124"/>
        <end position="142"/>
    </location>
</feature>
<dbReference type="Proteomes" id="UP000092445">
    <property type="component" value="Unassembled WGS sequence"/>
</dbReference>
<reference evidence="3" key="1">
    <citation type="submission" date="2014-03" db="EMBL/GenBank/DDBJ databases">
        <authorList>
            <person name="Aksoy S."/>
            <person name="Warren W."/>
            <person name="Wilson R.K."/>
        </authorList>
    </citation>
    <scope>NUCLEOTIDE SEQUENCE [LARGE SCALE GENOMIC DNA]</scope>
    <source>
        <strain evidence="3">IAEA</strain>
    </source>
</reference>
<keyword evidence="3" id="KW-1185">Reference proteome</keyword>
<keyword evidence="1" id="KW-1133">Transmembrane helix</keyword>
<keyword evidence="1" id="KW-0812">Transmembrane</keyword>